<dbReference type="InterPro" id="IPR037175">
    <property type="entry name" value="KFase_sf"/>
</dbReference>
<feature type="signal peptide" evidence="1">
    <location>
        <begin position="1"/>
        <end position="19"/>
    </location>
</feature>
<dbReference type="Pfam" id="PF04199">
    <property type="entry name" value="Cyclase"/>
    <property type="match status" value="1"/>
</dbReference>
<name>A0ABX7T5B0_9SPHN</name>
<dbReference type="PANTHER" id="PTHR34861">
    <property type="match status" value="1"/>
</dbReference>
<dbReference type="SUPFAM" id="SSF102198">
    <property type="entry name" value="Putative cyclase"/>
    <property type="match status" value="1"/>
</dbReference>
<dbReference type="PANTHER" id="PTHR34861:SF10">
    <property type="entry name" value="CYCLASE"/>
    <property type="match status" value="1"/>
</dbReference>
<sequence length="317" mass="33422">MRALGLILAGAILAVPALAQDAKKQGEKNWYPSKYGAEDTKGAMNNLSPAGTIEAAKLVKTGKTYALGVVTGPTTPAYPPRSYSATILQSNDGQGGAMGANKVTAHDDIIHSWVGIGTQIDGFAHLGIDHHYYNGVKGNELYSPAGVTQYGTETILPTATRGVLLDMTKYYGKAVLDPGTAFNRAEIDAAAKAAGVTIRKGDVVLFHTGWMTKSASDPQGYIAQQPGLGVEGAEYLASLDVVMIGADTAALEAIPFEDPTKPFIVHQTLLTKHGVHVLESINTAELAKDGATEFMFVLGQPRFKGAVQMVINPVAIR</sequence>
<keyword evidence="3" id="KW-1185">Reference proteome</keyword>
<gene>
    <name evidence="2" type="ORF">J4G78_03900</name>
</gene>
<evidence type="ECO:0000313" key="2">
    <source>
        <dbReference type="EMBL" id="QTD56731.1"/>
    </source>
</evidence>
<dbReference type="Gene3D" id="3.50.30.50">
    <property type="entry name" value="Putative cyclase"/>
    <property type="match status" value="1"/>
</dbReference>
<dbReference type="RefSeq" id="WP_207988648.1">
    <property type="nucleotide sequence ID" value="NZ_CP071794.1"/>
</dbReference>
<dbReference type="InterPro" id="IPR007325">
    <property type="entry name" value="KFase/CYL"/>
</dbReference>
<organism evidence="2 3">
    <name type="scientific">Parasphingorhabdus cellanae</name>
    <dbReference type="NCBI Taxonomy" id="2806553"/>
    <lineage>
        <taxon>Bacteria</taxon>
        <taxon>Pseudomonadati</taxon>
        <taxon>Pseudomonadota</taxon>
        <taxon>Alphaproteobacteria</taxon>
        <taxon>Sphingomonadales</taxon>
        <taxon>Sphingomonadaceae</taxon>
        <taxon>Parasphingorhabdus</taxon>
    </lineage>
</organism>
<evidence type="ECO:0000256" key="1">
    <source>
        <dbReference type="SAM" id="SignalP"/>
    </source>
</evidence>
<dbReference type="EMBL" id="CP071794">
    <property type="protein sequence ID" value="QTD56731.1"/>
    <property type="molecule type" value="Genomic_DNA"/>
</dbReference>
<evidence type="ECO:0000313" key="3">
    <source>
        <dbReference type="Proteomes" id="UP000663923"/>
    </source>
</evidence>
<proteinExistence type="predicted"/>
<reference evidence="2 3" key="1">
    <citation type="submission" date="2021-03" db="EMBL/GenBank/DDBJ databases">
        <title>Complete genome of Parasphingorhabdus_sp.JHSY0214.</title>
        <authorList>
            <person name="Yoo J.H."/>
            <person name="Bae J.W."/>
        </authorList>
    </citation>
    <scope>NUCLEOTIDE SEQUENCE [LARGE SCALE GENOMIC DNA]</scope>
    <source>
        <strain evidence="2 3">JHSY0214</strain>
    </source>
</reference>
<keyword evidence="1" id="KW-0732">Signal</keyword>
<feature type="chain" id="PRO_5045383981" evidence="1">
    <location>
        <begin position="20"/>
        <end position="317"/>
    </location>
</feature>
<dbReference type="Proteomes" id="UP000663923">
    <property type="component" value="Chromosome"/>
</dbReference>
<accession>A0ABX7T5B0</accession>
<protein>
    <submittedName>
        <fullName evidence="2">Cyclase family protein</fullName>
    </submittedName>
</protein>